<sequence>MHRTQTIINIYSNTDNNTIVIKEKSACAQDVKIKEGKEVAEKTEGTKNENFLGDAEMKTTFVDDVVVTPPQVPPAPSPKKGGNVDKAKNDFKATQSDSCSMPCREAYLRQFVAYKWIYGRDDKFLKQVLMQIRYKIAVQWQQPDLNLAEIPDEPVIHSFRSFLEKIPAWHRDNGYTTPQDLMRNFEKYYTAIKAGNGGGVRSSFAPAREHDEETVRLLLRYRD</sequence>
<dbReference type="EMBL" id="JASJOS010000036">
    <property type="protein sequence ID" value="MDJ1486341.1"/>
    <property type="molecule type" value="Genomic_DNA"/>
</dbReference>
<evidence type="ECO:0000313" key="1">
    <source>
        <dbReference type="EMBL" id="MDJ1486341.1"/>
    </source>
</evidence>
<dbReference type="RefSeq" id="WP_313989861.1">
    <property type="nucleotide sequence ID" value="NZ_JASJOS010000036.1"/>
</dbReference>
<dbReference type="AlphaFoldDB" id="A0AAE3R000"/>
<dbReference type="Proteomes" id="UP001241110">
    <property type="component" value="Unassembled WGS sequence"/>
</dbReference>
<organism evidence="1 2">
    <name type="scientific">Xanthocytophaga flava</name>
    <dbReference type="NCBI Taxonomy" id="3048013"/>
    <lineage>
        <taxon>Bacteria</taxon>
        <taxon>Pseudomonadati</taxon>
        <taxon>Bacteroidota</taxon>
        <taxon>Cytophagia</taxon>
        <taxon>Cytophagales</taxon>
        <taxon>Rhodocytophagaceae</taxon>
        <taxon>Xanthocytophaga</taxon>
    </lineage>
</organism>
<name>A0AAE3R000_9BACT</name>
<evidence type="ECO:0000313" key="2">
    <source>
        <dbReference type="Proteomes" id="UP001241110"/>
    </source>
</evidence>
<gene>
    <name evidence="1" type="ORF">QNI16_38030</name>
</gene>
<reference evidence="1" key="1">
    <citation type="submission" date="2023-05" db="EMBL/GenBank/DDBJ databases">
        <authorList>
            <person name="Zhang X."/>
        </authorList>
    </citation>
    <scope>NUCLEOTIDE SEQUENCE</scope>
    <source>
        <strain evidence="1">YF14B1</strain>
    </source>
</reference>
<accession>A0AAE3R000</accession>
<protein>
    <submittedName>
        <fullName evidence="1">Uncharacterized protein</fullName>
    </submittedName>
</protein>
<comment type="caution">
    <text evidence="1">The sequence shown here is derived from an EMBL/GenBank/DDBJ whole genome shotgun (WGS) entry which is preliminary data.</text>
</comment>
<proteinExistence type="predicted"/>